<accession>A0A0E9MUB3</accession>
<proteinExistence type="predicted"/>
<sequence length="430" mass="45419">MTVARALAFASAIGMAASALVWAQSSTARVPLPLPAVVKNLPPDVATRPVQLSKMLIKLNRGEAFGRVKGGLICAIGQPLIWKGGRFQLNTEDFDEVFQDELSKIGFNVISVSGQMFDTGDSTKAEFLVGGTIKSMNVDVCFPNSGFGDLMSAKGSALMEVEWQLYDRLNRKVVDVFTTDTGYRQKKTQSGGIETIVFSAFAENVRALAASGKLQKILTGRPTDLNVAKAPSNVERLNVSLPATGVETVSDAVGATVLVLSGDGHGSAFLISGDGYFLTNYHVVGGAKYVKLRWSDGLESVGEVIKADRGRDVAIIKADGRGRKPIVLRAESIPVGTEVFAIGTPLDKSLQSTVTRGIISAQRVLDGYTFIQSDASVVPGDSGGPLIDKNGRLVAVTVAGVRINDAPQGINFFVPASEALQFLGISPAGN</sequence>
<keyword evidence="1" id="KW-0732">Signal</keyword>
<dbReference type="GO" id="GO:0006508">
    <property type="term" value="P:proteolysis"/>
    <property type="evidence" value="ECO:0007669"/>
    <property type="project" value="InterPro"/>
</dbReference>
<dbReference type="SUPFAM" id="SSF50494">
    <property type="entry name" value="Trypsin-like serine proteases"/>
    <property type="match status" value="1"/>
</dbReference>
<dbReference type="RefSeq" id="WP_052733958.1">
    <property type="nucleotide sequence ID" value="NZ_BBWU01000051.1"/>
</dbReference>
<dbReference type="Proteomes" id="UP000033202">
    <property type="component" value="Unassembled WGS sequence"/>
</dbReference>
<dbReference type="AlphaFoldDB" id="A0A0E9MUB3"/>
<name>A0A0E9MUB3_9SPHN</name>
<dbReference type="Gene3D" id="2.40.10.10">
    <property type="entry name" value="Trypsin-like serine proteases"/>
    <property type="match status" value="2"/>
</dbReference>
<dbReference type="InterPro" id="IPR009003">
    <property type="entry name" value="Peptidase_S1_PA"/>
</dbReference>
<dbReference type="GO" id="GO:0004252">
    <property type="term" value="F:serine-type endopeptidase activity"/>
    <property type="evidence" value="ECO:0007669"/>
    <property type="project" value="InterPro"/>
</dbReference>
<evidence type="ECO:0008006" key="4">
    <source>
        <dbReference type="Google" id="ProtNLM"/>
    </source>
</evidence>
<dbReference type="Pfam" id="PF13365">
    <property type="entry name" value="Trypsin_2"/>
    <property type="match status" value="1"/>
</dbReference>
<feature type="chain" id="PRO_5002429720" description="Peptidase S1 family protein" evidence="1">
    <location>
        <begin position="24"/>
        <end position="430"/>
    </location>
</feature>
<dbReference type="PANTHER" id="PTHR43019">
    <property type="entry name" value="SERINE ENDOPROTEASE DEGS"/>
    <property type="match status" value="1"/>
</dbReference>
<organism evidence="2 3">
    <name type="scientific">Sphingomonas changbaiensis NBRC 104936</name>
    <dbReference type="NCBI Taxonomy" id="1219043"/>
    <lineage>
        <taxon>Bacteria</taxon>
        <taxon>Pseudomonadati</taxon>
        <taxon>Pseudomonadota</taxon>
        <taxon>Alphaproteobacteria</taxon>
        <taxon>Sphingomonadales</taxon>
        <taxon>Sphingomonadaceae</taxon>
        <taxon>Sphingomonas</taxon>
    </lineage>
</organism>
<dbReference type="PRINTS" id="PR00834">
    <property type="entry name" value="PROTEASES2C"/>
</dbReference>
<comment type="caution">
    <text evidence="2">The sequence shown here is derived from an EMBL/GenBank/DDBJ whole genome shotgun (WGS) entry which is preliminary data.</text>
</comment>
<dbReference type="InterPro" id="IPR001940">
    <property type="entry name" value="Peptidase_S1C"/>
</dbReference>
<protein>
    <recommendedName>
        <fullName evidence="4">Peptidase S1 family protein</fullName>
    </recommendedName>
</protein>
<dbReference type="OrthoDB" id="9766361at2"/>
<keyword evidence="3" id="KW-1185">Reference proteome</keyword>
<evidence type="ECO:0000313" key="3">
    <source>
        <dbReference type="Proteomes" id="UP000033202"/>
    </source>
</evidence>
<dbReference type="InterPro" id="IPR043504">
    <property type="entry name" value="Peptidase_S1_PA_chymotrypsin"/>
</dbReference>
<dbReference type="STRING" id="1219043.SCH01S_51_00610"/>
<reference evidence="2 3" key="1">
    <citation type="submission" date="2015-04" db="EMBL/GenBank/DDBJ databases">
        <title>Whole genome shotgun sequence of Sphingomonas changbaiensis NBRC 104936.</title>
        <authorList>
            <person name="Katano-Makiyama Y."/>
            <person name="Hosoyama A."/>
            <person name="Hashimoto M."/>
            <person name="Noguchi M."/>
            <person name="Tsuchikane K."/>
            <person name="Ohji S."/>
            <person name="Yamazoe A."/>
            <person name="Ichikawa N."/>
            <person name="Kimura A."/>
            <person name="Fujita N."/>
        </authorList>
    </citation>
    <scope>NUCLEOTIDE SEQUENCE [LARGE SCALE GENOMIC DNA]</scope>
    <source>
        <strain evidence="2 3">NBRC 104936</strain>
    </source>
</reference>
<feature type="signal peptide" evidence="1">
    <location>
        <begin position="1"/>
        <end position="23"/>
    </location>
</feature>
<dbReference type="PANTHER" id="PTHR43019:SF62">
    <property type="entry name" value="SERINE ENDOPROTEASE DEGS"/>
    <property type="match status" value="1"/>
</dbReference>
<dbReference type="EMBL" id="BBWU01000051">
    <property type="protein sequence ID" value="GAO40730.1"/>
    <property type="molecule type" value="Genomic_DNA"/>
</dbReference>
<gene>
    <name evidence="2" type="ORF">SCH01S_51_00610</name>
</gene>
<evidence type="ECO:0000256" key="1">
    <source>
        <dbReference type="SAM" id="SignalP"/>
    </source>
</evidence>
<evidence type="ECO:0000313" key="2">
    <source>
        <dbReference type="EMBL" id="GAO40730.1"/>
    </source>
</evidence>